<feature type="transmembrane region" description="Helical" evidence="6">
    <location>
        <begin position="12"/>
        <end position="37"/>
    </location>
</feature>
<dbReference type="InterPro" id="IPR050367">
    <property type="entry name" value="APC_superfamily"/>
</dbReference>
<evidence type="ECO:0000256" key="3">
    <source>
        <dbReference type="ARBA" id="ARBA00022692"/>
    </source>
</evidence>
<evidence type="ECO:0000256" key="1">
    <source>
        <dbReference type="ARBA" id="ARBA00004651"/>
    </source>
</evidence>
<dbReference type="PIRSF" id="PIRSF006060">
    <property type="entry name" value="AA_transporter"/>
    <property type="match status" value="1"/>
</dbReference>
<keyword evidence="5 6" id="KW-0472">Membrane</keyword>
<proteinExistence type="predicted"/>
<dbReference type="InterPro" id="IPR002293">
    <property type="entry name" value="AA/rel_permease1"/>
</dbReference>
<evidence type="ECO:0000256" key="4">
    <source>
        <dbReference type="ARBA" id="ARBA00022989"/>
    </source>
</evidence>
<dbReference type="Gene3D" id="1.20.1740.10">
    <property type="entry name" value="Amino acid/polyamine transporter I"/>
    <property type="match status" value="1"/>
</dbReference>
<keyword evidence="4 6" id="KW-1133">Transmembrane helix</keyword>
<feature type="transmembrane region" description="Helical" evidence="6">
    <location>
        <begin position="186"/>
        <end position="204"/>
    </location>
</feature>
<reference evidence="7" key="1">
    <citation type="submission" date="2024-05" db="EMBL/GenBank/DDBJ databases">
        <title>Isolation and characterization of Sporomusa carbonis sp. nov., a carboxydotrophic hydrogenogen in the genus of Sporomusa isolated from a charcoal burning pile.</title>
        <authorList>
            <person name="Boeer T."/>
            <person name="Rosenbaum F."/>
            <person name="Eysell L."/>
            <person name="Mueller V."/>
            <person name="Daniel R."/>
            <person name="Poehlein A."/>
        </authorList>
    </citation>
    <scope>NUCLEOTIDE SEQUENCE [LARGE SCALE GENOMIC DNA]</scope>
    <source>
        <strain evidence="7">DSM 10669</strain>
    </source>
</reference>
<organism evidence="7 8">
    <name type="scientific">Sporomusa silvacetica DSM 10669</name>
    <dbReference type="NCBI Taxonomy" id="1123289"/>
    <lineage>
        <taxon>Bacteria</taxon>
        <taxon>Bacillati</taxon>
        <taxon>Bacillota</taxon>
        <taxon>Negativicutes</taxon>
        <taxon>Selenomonadales</taxon>
        <taxon>Sporomusaceae</taxon>
        <taxon>Sporomusa</taxon>
    </lineage>
</organism>
<evidence type="ECO:0000313" key="7">
    <source>
        <dbReference type="EMBL" id="XFO67435.1"/>
    </source>
</evidence>
<feature type="transmembrane region" description="Helical" evidence="6">
    <location>
        <begin position="323"/>
        <end position="341"/>
    </location>
</feature>
<dbReference type="PANTHER" id="PTHR42770:SF13">
    <property type="entry name" value="L-METHIONINE_BRANCHED-CHAIN AMINO ACID EXPORTER YJEH"/>
    <property type="match status" value="1"/>
</dbReference>
<feature type="transmembrane region" description="Helical" evidence="6">
    <location>
        <begin position="117"/>
        <end position="141"/>
    </location>
</feature>
<name>A0ABZ3INZ4_9FIRM</name>
<feature type="transmembrane region" description="Helical" evidence="6">
    <location>
        <begin position="153"/>
        <end position="174"/>
    </location>
</feature>
<keyword evidence="8" id="KW-1185">Reference proteome</keyword>
<sequence length="425" mass="45303">MNQKPTTLRRSITWVQGVALTIGAVLGSGVLVLPVFAADLAGPASMISWVLMGLLTIPLVITLGKLASKCPDAGGIAAYAQLAFGWRAGTVTGWLFLGTVPIAAPIAALIGANYIGVYLALSHGQIVFTAAFTLAMTLFFNYRGISLSGKVQLAIVSVIALILLAVIAAALPAVDRQQFTPFAPRGWIPVGEAMTLLFWAFVGWEMIGHLAEEFEDPARDIQLSLGVSVIIVNSLYLLLALTIIGTGSYLGQDKVAALAIMVSQGWGKSAGAVVAALGFAVCYGAIHTYVAGFSRLVYAQARQGAFPAFFSGLHPVFQTPHRVLWSLVPCFSFVLFVIHHFNVNLAAFIQFPSAIFIALYIIGMASAIKLLGKSENSRYCAIISFISCVIVYGFTGWAGLYPIILGTVGWYMGYRKEASLPRAVE</sequence>
<dbReference type="Proteomes" id="UP000216752">
    <property type="component" value="Chromosome"/>
</dbReference>
<feature type="transmembrane region" description="Helical" evidence="6">
    <location>
        <begin position="225"/>
        <end position="250"/>
    </location>
</feature>
<feature type="transmembrane region" description="Helical" evidence="6">
    <location>
        <begin position="49"/>
        <end position="67"/>
    </location>
</feature>
<feature type="transmembrane region" description="Helical" evidence="6">
    <location>
        <begin position="380"/>
        <end position="404"/>
    </location>
</feature>
<evidence type="ECO:0000256" key="2">
    <source>
        <dbReference type="ARBA" id="ARBA00022475"/>
    </source>
</evidence>
<dbReference type="Pfam" id="PF13520">
    <property type="entry name" value="AA_permease_2"/>
    <property type="match status" value="1"/>
</dbReference>
<feature type="transmembrane region" description="Helical" evidence="6">
    <location>
        <begin position="270"/>
        <end position="292"/>
    </location>
</feature>
<keyword evidence="3 6" id="KW-0812">Transmembrane</keyword>
<feature type="transmembrane region" description="Helical" evidence="6">
    <location>
        <begin position="88"/>
        <end position="111"/>
    </location>
</feature>
<dbReference type="EMBL" id="CP155573">
    <property type="protein sequence ID" value="XFO67435.1"/>
    <property type="molecule type" value="Genomic_DNA"/>
</dbReference>
<evidence type="ECO:0000256" key="6">
    <source>
        <dbReference type="SAM" id="Phobius"/>
    </source>
</evidence>
<evidence type="ECO:0000256" key="5">
    <source>
        <dbReference type="ARBA" id="ARBA00023136"/>
    </source>
</evidence>
<protein>
    <submittedName>
        <fullName evidence="7">L-methionine/branched-chain amino acid exporter YjeH</fullName>
    </submittedName>
</protein>
<accession>A0ABZ3INZ4</accession>
<keyword evidence="2" id="KW-1003">Cell membrane</keyword>
<dbReference type="RefSeq" id="WP_245867505.1">
    <property type="nucleotide sequence ID" value="NZ_CP155573.1"/>
</dbReference>
<comment type="subcellular location">
    <subcellularLocation>
        <location evidence="1">Cell membrane</location>
        <topology evidence="1">Multi-pass membrane protein</topology>
    </subcellularLocation>
</comment>
<dbReference type="PANTHER" id="PTHR42770">
    <property type="entry name" value="AMINO ACID TRANSPORTER-RELATED"/>
    <property type="match status" value="1"/>
</dbReference>
<feature type="transmembrane region" description="Helical" evidence="6">
    <location>
        <begin position="347"/>
        <end position="368"/>
    </location>
</feature>
<evidence type="ECO:0000313" key="8">
    <source>
        <dbReference type="Proteomes" id="UP000216752"/>
    </source>
</evidence>
<gene>
    <name evidence="7" type="primary">yjeH</name>
    <name evidence="7" type="ORF">SPSIL_036340</name>
</gene>